<evidence type="ECO:0000313" key="2">
    <source>
        <dbReference type="Proteomes" id="UP000244005"/>
    </source>
</evidence>
<dbReference type="AlphaFoldDB" id="A0A2R6WAU1"/>
<reference evidence="2" key="1">
    <citation type="journal article" date="2017" name="Cell">
        <title>Insights into land plant evolution garnered from the Marchantia polymorpha genome.</title>
        <authorList>
            <person name="Bowman J.L."/>
            <person name="Kohchi T."/>
            <person name="Yamato K.T."/>
            <person name="Jenkins J."/>
            <person name="Shu S."/>
            <person name="Ishizaki K."/>
            <person name="Yamaoka S."/>
            <person name="Nishihama R."/>
            <person name="Nakamura Y."/>
            <person name="Berger F."/>
            <person name="Adam C."/>
            <person name="Aki S.S."/>
            <person name="Althoff F."/>
            <person name="Araki T."/>
            <person name="Arteaga-Vazquez M.A."/>
            <person name="Balasubrmanian S."/>
            <person name="Barry K."/>
            <person name="Bauer D."/>
            <person name="Boehm C.R."/>
            <person name="Briginshaw L."/>
            <person name="Caballero-Perez J."/>
            <person name="Catarino B."/>
            <person name="Chen F."/>
            <person name="Chiyoda S."/>
            <person name="Chovatia M."/>
            <person name="Davies K.M."/>
            <person name="Delmans M."/>
            <person name="Demura T."/>
            <person name="Dierschke T."/>
            <person name="Dolan L."/>
            <person name="Dorantes-Acosta A.E."/>
            <person name="Eklund D.M."/>
            <person name="Florent S.N."/>
            <person name="Flores-Sandoval E."/>
            <person name="Fujiyama A."/>
            <person name="Fukuzawa H."/>
            <person name="Galik B."/>
            <person name="Grimanelli D."/>
            <person name="Grimwood J."/>
            <person name="Grossniklaus U."/>
            <person name="Hamada T."/>
            <person name="Haseloff J."/>
            <person name="Hetherington A.J."/>
            <person name="Higo A."/>
            <person name="Hirakawa Y."/>
            <person name="Hundley H.N."/>
            <person name="Ikeda Y."/>
            <person name="Inoue K."/>
            <person name="Inoue S.I."/>
            <person name="Ishida S."/>
            <person name="Jia Q."/>
            <person name="Kakita M."/>
            <person name="Kanazawa T."/>
            <person name="Kawai Y."/>
            <person name="Kawashima T."/>
            <person name="Kennedy M."/>
            <person name="Kinose K."/>
            <person name="Kinoshita T."/>
            <person name="Kohara Y."/>
            <person name="Koide E."/>
            <person name="Komatsu K."/>
            <person name="Kopischke S."/>
            <person name="Kubo M."/>
            <person name="Kyozuka J."/>
            <person name="Lagercrantz U."/>
            <person name="Lin S.S."/>
            <person name="Lindquist E."/>
            <person name="Lipzen A.M."/>
            <person name="Lu C.W."/>
            <person name="De Luna E."/>
            <person name="Martienssen R.A."/>
            <person name="Minamino N."/>
            <person name="Mizutani M."/>
            <person name="Mizutani M."/>
            <person name="Mochizuki N."/>
            <person name="Monte I."/>
            <person name="Mosher R."/>
            <person name="Nagasaki H."/>
            <person name="Nakagami H."/>
            <person name="Naramoto S."/>
            <person name="Nishitani K."/>
            <person name="Ohtani M."/>
            <person name="Okamoto T."/>
            <person name="Okumura M."/>
            <person name="Phillips J."/>
            <person name="Pollak B."/>
            <person name="Reinders A."/>
            <person name="Rovekamp M."/>
            <person name="Sano R."/>
            <person name="Sawa S."/>
            <person name="Schmid M.W."/>
            <person name="Shirakawa M."/>
            <person name="Solano R."/>
            <person name="Spunde A."/>
            <person name="Suetsugu N."/>
            <person name="Sugano S."/>
            <person name="Sugiyama A."/>
            <person name="Sun R."/>
            <person name="Suzuki Y."/>
            <person name="Takenaka M."/>
            <person name="Takezawa D."/>
            <person name="Tomogane H."/>
            <person name="Tsuzuki M."/>
            <person name="Ueda T."/>
            <person name="Umeda M."/>
            <person name="Ward J.M."/>
            <person name="Watanabe Y."/>
            <person name="Yazaki K."/>
            <person name="Yokoyama R."/>
            <person name="Yoshitake Y."/>
            <person name="Yotsui I."/>
            <person name="Zachgo S."/>
            <person name="Schmutz J."/>
        </authorList>
    </citation>
    <scope>NUCLEOTIDE SEQUENCE [LARGE SCALE GENOMIC DNA]</scope>
    <source>
        <strain evidence="2">Tak-1</strain>
    </source>
</reference>
<proteinExistence type="predicted"/>
<name>A0A2R6WAU1_MARPO</name>
<sequence>MPIEKPKNYCLANSRNSLDESFDVAKLHRIPSRLLYSVQTLRFYYTEVQQRPDIPRHTFVTLPQDHLNAGSTGFRTIMHRLGRRQL</sequence>
<gene>
    <name evidence="1" type="ORF">MARPO_0117s0027</name>
</gene>
<organism evidence="1 2">
    <name type="scientific">Marchantia polymorpha</name>
    <name type="common">Common liverwort</name>
    <name type="synonym">Marchantia aquatica</name>
    <dbReference type="NCBI Taxonomy" id="3197"/>
    <lineage>
        <taxon>Eukaryota</taxon>
        <taxon>Viridiplantae</taxon>
        <taxon>Streptophyta</taxon>
        <taxon>Embryophyta</taxon>
        <taxon>Marchantiophyta</taxon>
        <taxon>Marchantiopsida</taxon>
        <taxon>Marchantiidae</taxon>
        <taxon>Marchantiales</taxon>
        <taxon>Marchantiaceae</taxon>
        <taxon>Marchantia</taxon>
    </lineage>
</organism>
<evidence type="ECO:0000313" key="1">
    <source>
        <dbReference type="EMBL" id="PTQ30968.1"/>
    </source>
</evidence>
<dbReference type="Gramene" id="Mp5g16790.1">
    <property type="protein sequence ID" value="Mp5g16790.1.cds"/>
    <property type="gene ID" value="Mp5g16790"/>
</dbReference>
<keyword evidence="2" id="KW-1185">Reference proteome</keyword>
<accession>A0A2R6WAU1</accession>
<dbReference type="EMBL" id="KZ772789">
    <property type="protein sequence ID" value="PTQ30968.1"/>
    <property type="molecule type" value="Genomic_DNA"/>
</dbReference>
<dbReference type="Proteomes" id="UP000244005">
    <property type="component" value="Unassembled WGS sequence"/>
</dbReference>
<protein>
    <submittedName>
        <fullName evidence="1">Uncharacterized protein</fullName>
    </submittedName>
</protein>